<dbReference type="PANTHER" id="PTHR48032:SF6">
    <property type="entry name" value="RNA-BINDING (RRM_RBD_RNP MOTIFS) FAMILY PROTEIN"/>
    <property type="match status" value="1"/>
</dbReference>
<dbReference type="AlphaFoldDB" id="A0A9D4ZPV2"/>
<dbReference type="GO" id="GO:0006417">
    <property type="term" value="P:regulation of translation"/>
    <property type="evidence" value="ECO:0007669"/>
    <property type="project" value="TreeGrafter"/>
</dbReference>
<dbReference type="OrthoDB" id="673776at2759"/>
<evidence type="ECO:0000259" key="4">
    <source>
        <dbReference type="PROSITE" id="PS50102"/>
    </source>
</evidence>
<feature type="domain" description="RRM" evidence="4">
    <location>
        <begin position="83"/>
        <end position="163"/>
    </location>
</feature>
<dbReference type="Gene3D" id="3.30.70.330">
    <property type="match status" value="1"/>
</dbReference>
<comment type="caution">
    <text evidence="5">The sequence shown here is derived from an EMBL/GenBank/DDBJ whole genome shotgun (WGS) entry which is preliminary data.</text>
</comment>
<dbReference type="EMBL" id="JABFUD020000004">
    <property type="protein sequence ID" value="KAI5080710.1"/>
    <property type="molecule type" value="Genomic_DNA"/>
</dbReference>
<evidence type="ECO:0000313" key="6">
    <source>
        <dbReference type="Proteomes" id="UP000886520"/>
    </source>
</evidence>
<dbReference type="GO" id="GO:0003729">
    <property type="term" value="F:mRNA binding"/>
    <property type="evidence" value="ECO:0007669"/>
    <property type="project" value="TreeGrafter"/>
</dbReference>
<dbReference type="PROSITE" id="PS50102">
    <property type="entry name" value="RRM"/>
    <property type="match status" value="1"/>
</dbReference>
<evidence type="ECO:0000256" key="2">
    <source>
        <dbReference type="ARBA" id="ARBA00022884"/>
    </source>
</evidence>
<dbReference type="SMART" id="SM00360">
    <property type="entry name" value="RRM"/>
    <property type="match status" value="1"/>
</dbReference>
<reference evidence="5" key="1">
    <citation type="submission" date="2021-01" db="EMBL/GenBank/DDBJ databases">
        <title>Adiantum capillus-veneris genome.</title>
        <authorList>
            <person name="Fang Y."/>
            <person name="Liao Q."/>
        </authorList>
    </citation>
    <scope>NUCLEOTIDE SEQUENCE</scope>
    <source>
        <strain evidence="5">H3</strain>
        <tissue evidence="5">Leaf</tissue>
    </source>
</reference>
<protein>
    <recommendedName>
        <fullName evidence="4">RRM domain-containing protein</fullName>
    </recommendedName>
</protein>
<dbReference type="InterPro" id="IPR000504">
    <property type="entry name" value="RRM_dom"/>
</dbReference>
<organism evidence="5 6">
    <name type="scientific">Adiantum capillus-veneris</name>
    <name type="common">Maidenhair fern</name>
    <dbReference type="NCBI Taxonomy" id="13818"/>
    <lineage>
        <taxon>Eukaryota</taxon>
        <taxon>Viridiplantae</taxon>
        <taxon>Streptophyta</taxon>
        <taxon>Embryophyta</taxon>
        <taxon>Tracheophyta</taxon>
        <taxon>Polypodiopsida</taxon>
        <taxon>Polypodiidae</taxon>
        <taxon>Polypodiales</taxon>
        <taxon>Pteridineae</taxon>
        <taxon>Pteridaceae</taxon>
        <taxon>Vittarioideae</taxon>
        <taxon>Adiantum</taxon>
    </lineage>
</organism>
<evidence type="ECO:0000256" key="3">
    <source>
        <dbReference type="PROSITE-ProRule" id="PRU00176"/>
    </source>
</evidence>
<dbReference type="InterPro" id="IPR012677">
    <property type="entry name" value="Nucleotide-bd_a/b_plait_sf"/>
</dbReference>
<keyword evidence="1" id="KW-0677">Repeat</keyword>
<dbReference type="Proteomes" id="UP000886520">
    <property type="component" value="Chromosome 4"/>
</dbReference>
<proteinExistence type="predicted"/>
<dbReference type="Pfam" id="PF00076">
    <property type="entry name" value="RRM_1"/>
    <property type="match status" value="1"/>
</dbReference>
<dbReference type="InterPro" id="IPR035979">
    <property type="entry name" value="RBD_domain_sf"/>
</dbReference>
<dbReference type="SUPFAM" id="SSF54928">
    <property type="entry name" value="RNA-binding domain, RBD"/>
    <property type="match status" value="1"/>
</dbReference>
<evidence type="ECO:0000313" key="5">
    <source>
        <dbReference type="EMBL" id="KAI5080710.1"/>
    </source>
</evidence>
<accession>A0A9D4ZPV2</accession>
<name>A0A9D4ZPV2_ADICA</name>
<sequence>MFPCLNMRLTWDAKWGFPLTINSVSTWSCFLMGPWFLYGKVSPYQQSVAIKWMVKHSQSILIITPWVGEWQPFAGYTENLRFIKIFVGGLSPSVGSDDLKDCFEAEFGPVEEAIFMSTQTGGHIQSRGFGFVTFVKEASCIAAVRQHYLIIYGKRVEIKAALQPPKRANEDMLDIHS</sequence>
<dbReference type="PANTHER" id="PTHR48032">
    <property type="entry name" value="RNA-BINDING PROTEIN MUSASHI HOMOLOG RBP6"/>
    <property type="match status" value="1"/>
</dbReference>
<keyword evidence="2 3" id="KW-0694">RNA-binding</keyword>
<gene>
    <name evidence="5" type="ORF">GOP47_0003893</name>
</gene>
<evidence type="ECO:0000256" key="1">
    <source>
        <dbReference type="ARBA" id="ARBA00022737"/>
    </source>
</evidence>
<keyword evidence="6" id="KW-1185">Reference proteome</keyword>